<protein>
    <submittedName>
        <fullName evidence="1">Uncharacterized protein</fullName>
    </submittedName>
</protein>
<keyword evidence="2" id="KW-1185">Reference proteome</keyword>
<accession>A0A1E4SFG1</accession>
<dbReference type="GeneID" id="30981839"/>
<proteinExistence type="predicted"/>
<dbReference type="EMBL" id="KV453913">
    <property type="protein sequence ID" value="ODV78257.1"/>
    <property type="molecule type" value="Genomic_DNA"/>
</dbReference>
<sequence length="136" mass="14886">MGWQWRGAPGVVAATEAYCARRLGNMRTLTRWGVLFAVYDVKRQIREVLGAPPDSARGLLAHWPGQGPSQSTGGTGWPVLAHYGGPVKWCLLLPLGAAGIRLPPAVALALSLRLRETLVRSRLWHTSRCNRLGLRL</sequence>
<organism evidence="1 2">
    <name type="scientific">Suhomyces tanzawaensis NRRL Y-17324</name>
    <dbReference type="NCBI Taxonomy" id="984487"/>
    <lineage>
        <taxon>Eukaryota</taxon>
        <taxon>Fungi</taxon>
        <taxon>Dikarya</taxon>
        <taxon>Ascomycota</taxon>
        <taxon>Saccharomycotina</taxon>
        <taxon>Pichiomycetes</taxon>
        <taxon>Debaryomycetaceae</taxon>
        <taxon>Suhomyces</taxon>
    </lineage>
</organism>
<dbReference type="RefSeq" id="XP_020063379.1">
    <property type="nucleotide sequence ID" value="XM_020207702.1"/>
</dbReference>
<reference evidence="2" key="1">
    <citation type="submission" date="2016-05" db="EMBL/GenBank/DDBJ databases">
        <title>Comparative genomics of biotechnologically important yeasts.</title>
        <authorList>
            <consortium name="DOE Joint Genome Institute"/>
            <person name="Riley R."/>
            <person name="Haridas S."/>
            <person name="Wolfe K.H."/>
            <person name="Lopes M.R."/>
            <person name="Hittinger C.T."/>
            <person name="Goker M."/>
            <person name="Salamov A."/>
            <person name="Wisecaver J."/>
            <person name="Long T.M."/>
            <person name="Aerts A.L."/>
            <person name="Barry K."/>
            <person name="Choi C."/>
            <person name="Clum A."/>
            <person name="Coughlan A.Y."/>
            <person name="Deshpande S."/>
            <person name="Douglass A.P."/>
            <person name="Hanson S.J."/>
            <person name="Klenk H.-P."/>
            <person name="Labutti K."/>
            <person name="Lapidus A."/>
            <person name="Lindquist E."/>
            <person name="Lipzen A."/>
            <person name="Meier-Kolthoff J.P."/>
            <person name="Ohm R.A."/>
            <person name="Otillar R.P."/>
            <person name="Pangilinan J."/>
            <person name="Peng Y."/>
            <person name="Rokas A."/>
            <person name="Rosa C.A."/>
            <person name="Scheuner C."/>
            <person name="Sibirny A.A."/>
            <person name="Slot J.C."/>
            <person name="Stielow J.B."/>
            <person name="Sun H."/>
            <person name="Kurtzman C.P."/>
            <person name="Blackwell M."/>
            <person name="Grigoriev I.V."/>
            <person name="Jeffries T.W."/>
        </authorList>
    </citation>
    <scope>NUCLEOTIDE SEQUENCE [LARGE SCALE GENOMIC DNA]</scope>
    <source>
        <strain evidence="2">NRRL Y-17324</strain>
    </source>
</reference>
<dbReference type="AlphaFoldDB" id="A0A1E4SFG1"/>
<evidence type="ECO:0000313" key="1">
    <source>
        <dbReference type="EMBL" id="ODV78257.1"/>
    </source>
</evidence>
<gene>
    <name evidence="1" type="ORF">CANTADRAFT_262433</name>
</gene>
<dbReference type="Proteomes" id="UP000094285">
    <property type="component" value="Unassembled WGS sequence"/>
</dbReference>
<evidence type="ECO:0000313" key="2">
    <source>
        <dbReference type="Proteomes" id="UP000094285"/>
    </source>
</evidence>
<name>A0A1E4SFG1_9ASCO</name>